<accession>A0A090BVS9</accession>
<dbReference type="Proteomes" id="UP000031623">
    <property type="component" value="Chromosome"/>
</dbReference>
<keyword evidence="2" id="KW-1185">Reference proteome</keyword>
<proteinExistence type="predicted"/>
<dbReference type="GO" id="GO:0005975">
    <property type="term" value="P:carbohydrate metabolic process"/>
    <property type="evidence" value="ECO:0007669"/>
    <property type="project" value="InterPro"/>
</dbReference>
<dbReference type="InterPro" id="IPR008928">
    <property type="entry name" value="6-hairpin_glycosidase_sf"/>
</dbReference>
<dbReference type="HOGENOM" id="CLU_705597_0_0_6"/>
<dbReference type="KEGG" id="tig:THII_3089"/>
<organism evidence="1 2">
    <name type="scientific">Thioploca ingrica</name>
    <dbReference type="NCBI Taxonomy" id="40754"/>
    <lineage>
        <taxon>Bacteria</taxon>
        <taxon>Pseudomonadati</taxon>
        <taxon>Pseudomonadota</taxon>
        <taxon>Gammaproteobacteria</taxon>
        <taxon>Thiotrichales</taxon>
        <taxon>Thiotrichaceae</taxon>
        <taxon>Thioploca</taxon>
    </lineage>
</organism>
<sequence length="371" mass="42354">MNQITFCKQLENFCCANLTQALNPETHLYDRQLRNNRWEATQGTENLTSTCICLIGIDRAGINLEAIGLKPAQTLNAVFKLANYRPYPGGIGLIIWANAVCDGIPLKELQPQIDIPFNHFADYMTSLTSMETAWLVTGLLHEYNRTHDANTEQYMNRALEALMSRYQRNTHLMIHADPRAPWRQRLRRWVANFADQIYAVQAFALVAMTTGDDKVKQIADNLANQLVKLQGELGQWWWHYNPRNGKVVQSYPVYSVHQHSMAPMAFAALNRATGQDLSAAIERGRAWLGHNELNINLIDNQAQTIWRDIDYRLSRFKAVSRKVHSLLGHPSNETTAMAKLALNYETRPYEWGWCLYAGAIEANTSKKLHLV</sequence>
<evidence type="ECO:0000313" key="2">
    <source>
        <dbReference type="Proteomes" id="UP000031623"/>
    </source>
</evidence>
<evidence type="ECO:0000313" key="1">
    <source>
        <dbReference type="EMBL" id="BAP57386.1"/>
    </source>
</evidence>
<dbReference type="OrthoDB" id="7254827at2"/>
<name>A0A090BVS9_9GAMM</name>
<reference evidence="1" key="1">
    <citation type="journal article" date="2014" name="ISME J.">
        <title>Ecophysiology of Thioploca ingrica as revealed by the complete genome sequence supplemented with proteomic evidence.</title>
        <authorList>
            <person name="Kojima H."/>
            <person name="Ogura Y."/>
            <person name="Yamamoto N."/>
            <person name="Togashi T."/>
            <person name="Mori H."/>
            <person name="Watanabe T."/>
            <person name="Nemoto F."/>
            <person name="Kurokawa K."/>
            <person name="Hayashi T."/>
            <person name="Fukui M."/>
        </authorList>
    </citation>
    <scope>NUCLEOTIDE SEQUENCE [LARGE SCALE GENOMIC DNA]</scope>
</reference>
<dbReference type="EMBL" id="AP014633">
    <property type="protein sequence ID" value="BAP57386.1"/>
    <property type="molecule type" value="Genomic_DNA"/>
</dbReference>
<protein>
    <submittedName>
        <fullName evidence="1">Uncharacterized protein</fullName>
    </submittedName>
</protein>
<dbReference type="Gene3D" id="1.50.10.20">
    <property type="match status" value="1"/>
</dbReference>
<gene>
    <name evidence="1" type="ORF">THII_3089</name>
</gene>
<dbReference type="SUPFAM" id="SSF48208">
    <property type="entry name" value="Six-hairpin glycosidases"/>
    <property type="match status" value="1"/>
</dbReference>
<dbReference type="AlphaFoldDB" id="A0A090BVS9"/>